<dbReference type="RefSeq" id="WP_377545265.1">
    <property type="nucleotide sequence ID" value="NZ_JBHSBN010000007.1"/>
</dbReference>
<proteinExistence type="predicted"/>
<reference evidence="3" key="1">
    <citation type="journal article" date="2019" name="Int. J. Syst. Evol. Microbiol.">
        <title>The Global Catalogue of Microorganisms (GCM) 10K type strain sequencing project: providing services to taxonomists for standard genome sequencing and annotation.</title>
        <authorList>
            <consortium name="The Broad Institute Genomics Platform"/>
            <consortium name="The Broad Institute Genome Sequencing Center for Infectious Disease"/>
            <person name="Wu L."/>
            <person name="Ma J."/>
        </authorList>
    </citation>
    <scope>NUCLEOTIDE SEQUENCE [LARGE SCALE GENOMIC DNA]</scope>
    <source>
        <strain evidence="3">2902at01</strain>
    </source>
</reference>
<accession>A0ABV8KM26</accession>
<dbReference type="EMBL" id="JBHSBN010000007">
    <property type="protein sequence ID" value="MFC4106910.1"/>
    <property type="molecule type" value="Genomic_DNA"/>
</dbReference>
<comment type="caution">
    <text evidence="2">The sequence shown here is derived from an EMBL/GenBank/DDBJ whole genome shotgun (WGS) entry which is preliminary data.</text>
</comment>
<evidence type="ECO:0000313" key="2">
    <source>
        <dbReference type="EMBL" id="MFC4106910.1"/>
    </source>
</evidence>
<dbReference type="Proteomes" id="UP001595868">
    <property type="component" value="Unassembled WGS sequence"/>
</dbReference>
<organism evidence="2 3">
    <name type="scientific">Micromonospora zhanjiangensis</name>
    <dbReference type="NCBI Taxonomy" id="1522057"/>
    <lineage>
        <taxon>Bacteria</taxon>
        <taxon>Bacillati</taxon>
        <taxon>Actinomycetota</taxon>
        <taxon>Actinomycetes</taxon>
        <taxon>Micromonosporales</taxon>
        <taxon>Micromonosporaceae</taxon>
        <taxon>Micromonospora</taxon>
    </lineage>
</organism>
<protein>
    <recommendedName>
        <fullName evidence="4">DUF1876 domain-containing protein</fullName>
    </recommendedName>
</protein>
<evidence type="ECO:0000313" key="3">
    <source>
        <dbReference type="Proteomes" id="UP001595868"/>
    </source>
</evidence>
<evidence type="ECO:0000256" key="1">
    <source>
        <dbReference type="SAM" id="MobiDB-lite"/>
    </source>
</evidence>
<feature type="region of interest" description="Disordered" evidence="1">
    <location>
        <begin position="74"/>
        <end position="96"/>
    </location>
</feature>
<gene>
    <name evidence="2" type="ORF">ACFOX0_13355</name>
</gene>
<sequence>MRFLIVRTDIRVAADDELAAAWAGGRCLRDEQTAPEQRRQTLRAEDREAAMVVARALSTVGAVRAGRQRVKVLPLGESGHPPPAAPPVRSFGPGRG</sequence>
<keyword evidence="3" id="KW-1185">Reference proteome</keyword>
<evidence type="ECO:0008006" key="4">
    <source>
        <dbReference type="Google" id="ProtNLM"/>
    </source>
</evidence>
<name>A0ABV8KM26_9ACTN</name>